<evidence type="ECO:0000256" key="5">
    <source>
        <dbReference type="ARBA" id="ARBA00022679"/>
    </source>
</evidence>
<dbReference type="EMBL" id="JAPQES010000002">
    <property type="protein sequence ID" value="MCY6370602.1"/>
    <property type="molecule type" value="Genomic_DNA"/>
</dbReference>
<dbReference type="CDD" id="cd00082">
    <property type="entry name" value="HisKA"/>
    <property type="match status" value="1"/>
</dbReference>
<comment type="subcellular location">
    <subcellularLocation>
        <location evidence="2">Membrane</location>
    </subcellularLocation>
</comment>
<evidence type="ECO:0000256" key="2">
    <source>
        <dbReference type="ARBA" id="ARBA00004370"/>
    </source>
</evidence>
<sequence length="304" mass="35031">MGSIIIIIIAVLVCILVILFSRRYVAKMFDFISSILEQILSKNDYIEISETKDSRESKLAHQAKSIIGMINNDVNKTQDEKELIKELIGDISHQIKTPLANICMYTDILLDENLSQDEKREFLMRTKEQSEKINWLMKSLLKMSRLETGAINFKPDYEYIKETIARAVSSVYSQASDKNIKIEVEEFEDIKLFHNRKWTCEAITNILENTIKYSPQFSNINIKIIPLEIYTKIEITDQGIGIDKKDYNKIFKRFYRSENVSEHKGMGIGLYLSQFILSKEGGYITVKSTLGKGSTFSVFLQSEA</sequence>
<dbReference type="PROSITE" id="PS50109">
    <property type="entry name" value="HIS_KIN"/>
    <property type="match status" value="1"/>
</dbReference>
<comment type="catalytic activity">
    <reaction evidence="1">
        <text>ATP + protein L-histidine = ADP + protein N-phospho-L-histidine.</text>
        <dbReference type="EC" id="2.7.13.3"/>
    </reaction>
</comment>
<evidence type="ECO:0000256" key="8">
    <source>
        <dbReference type="SAM" id="Phobius"/>
    </source>
</evidence>
<dbReference type="SUPFAM" id="SSF47384">
    <property type="entry name" value="Homodimeric domain of signal transducing histidine kinase"/>
    <property type="match status" value="1"/>
</dbReference>
<keyword evidence="11" id="KW-1185">Reference proteome</keyword>
<dbReference type="InterPro" id="IPR005467">
    <property type="entry name" value="His_kinase_dom"/>
</dbReference>
<dbReference type="InterPro" id="IPR003594">
    <property type="entry name" value="HATPase_dom"/>
</dbReference>
<dbReference type="SMART" id="SM00387">
    <property type="entry name" value="HATPase_c"/>
    <property type="match status" value="1"/>
</dbReference>
<dbReference type="InterPro" id="IPR050351">
    <property type="entry name" value="BphY/WalK/GraS-like"/>
</dbReference>
<keyword evidence="8" id="KW-0812">Transmembrane</keyword>
<protein>
    <recommendedName>
        <fullName evidence="3">histidine kinase</fullName>
        <ecNumber evidence="3">2.7.13.3</ecNumber>
    </recommendedName>
</protein>
<name>A0ABT4CNI9_9CLOT</name>
<dbReference type="Pfam" id="PF00512">
    <property type="entry name" value="HisKA"/>
    <property type="match status" value="1"/>
</dbReference>
<dbReference type="Pfam" id="PF02518">
    <property type="entry name" value="HATPase_c"/>
    <property type="match status" value="1"/>
</dbReference>
<dbReference type="Gene3D" id="1.10.287.130">
    <property type="match status" value="1"/>
</dbReference>
<feature type="domain" description="Histidine kinase" evidence="9">
    <location>
        <begin position="90"/>
        <end position="304"/>
    </location>
</feature>
<evidence type="ECO:0000256" key="4">
    <source>
        <dbReference type="ARBA" id="ARBA00022553"/>
    </source>
</evidence>
<proteinExistence type="predicted"/>
<dbReference type="RefSeq" id="WP_268049344.1">
    <property type="nucleotide sequence ID" value="NZ_JAPQES010000002.1"/>
</dbReference>
<keyword evidence="8" id="KW-0472">Membrane</keyword>
<dbReference type="PANTHER" id="PTHR45453:SF1">
    <property type="entry name" value="PHOSPHATE REGULON SENSOR PROTEIN PHOR"/>
    <property type="match status" value="1"/>
</dbReference>
<keyword evidence="8" id="KW-1133">Transmembrane helix</keyword>
<dbReference type="InterPro" id="IPR036097">
    <property type="entry name" value="HisK_dim/P_sf"/>
</dbReference>
<gene>
    <name evidence="10" type="ORF">OXH55_08155</name>
</gene>
<organism evidence="10 11">
    <name type="scientific">Clostridium ganghwense</name>
    <dbReference type="NCBI Taxonomy" id="312089"/>
    <lineage>
        <taxon>Bacteria</taxon>
        <taxon>Bacillati</taxon>
        <taxon>Bacillota</taxon>
        <taxon>Clostridia</taxon>
        <taxon>Eubacteriales</taxon>
        <taxon>Clostridiaceae</taxon>
        <taxon>Clostridium</taxon>
    </lineage>
</organism>
<evidence type="ECO:0000256" key="1">
    <source>
        <dbReference type="ARBA" id="ARBA00000085"/>
    </source>
</evidence>
<dbReference type="Proteomes" id="UP001079657">
    <property type="component" value="Unassembled WGS sequence"/>
</dbReference>
<keyword evidence="5" id="KW-0808">Transferase</keyword>
<dbReference type="GO" id="GO:0016301">
    <property type="term" value="F:kinase activity"/>
    <property type="evidence" value="ECO:0007669"/>
    <property type="project" value="UniProtKB-KW"/>
</dbReference>
<dbReference type="PRINTS" id="PR00344">
    <property type="entry name" value="BCTRLSENSOR"/>
</dbReference>
<keyword evidence="6 10" id="KW-0418">Kinase</keyword>
<dbReference type="SUPFAM" id="SSF55874">
    <property type="entry name" value="ATPase domain of HSP90 chaperone/DNA topoisomerase II/histidine kinase"/>
    <property type="match status" value="1"/>
</dbReference>
<dbReference type="Gene3D" id="3.30.565.10">
    <property type="entry name" value="Histidine kinase-like ATPase, C-terminal domain"/>
    <property type="match status" value="1"/>
</dbReference>
<evidence type="ECO:0000256" key="6">
    <source>
        <dbReference type="ARBA" id="ARBA00022777"/>
    </source>
</evidence>
<comment type="caution">
    <text evidence="10">The sequence shown here is derived from an EMBL/GenBank/DDBJ whole genome shotgun (WGS) entry which is preliminary data.</text>
</comment>
<evidence type="ECO:0000259" key="9">
    <source>
        <dbReference type="PROSITE" id="PS50109"/>
    </source>
</evidence>
<dbReference type="SMART" id="SM00388">
    <property type="entry name" value="HisKA"/>
    <property type="match status" value="1"/>
</dbReference>
<keyword evidence="7" id="KW-0902">Two-component regulatory system</keyword>
<feature type="transmembrane region" description="Helical" evidence="8">
    <location>
        <begin position="6"/>
        <end position="25"/>
    </location>
</feature>
<evidence type="ECO:0000313" key="11">
    <source>
        <dbReference type="Proteomes" id="UP001079657"/>
    </source>
</evidence>
<dbReference type="EC" id="2.7.13.3" evidence="3"/>
<dbReference type="InterPro" id="IPR004358">
    <property type="entry name" value="Sig_transdc_His_kin-like_C"/>
</dbReference>
<dbReference type="PANTHER" id="PTHR45453">
    <property type="entry name" value="PHOSPHATE REGULON SENSOR PROTEIN PHOR"/>
    <property type="match status" value="1"/>
</dbReference>
<accession>A0ABT4CNI9</accession>
<dbReference type="InterPro" id="IPR036890">
    <property type="entry name" value="HATPase_C_sf"/>
</dbReference>
<reference evidence="10" key="1">
    <citation type="submission" date="2022-12" db="EMBL/GenBank/DDBJ databases">
        <authorList>
            <person name="Wang J."/>
        </authorList>
    </citation>
    <scope>NUCLEOTIDE SEQUENCE</scope>
    <source>
        <strain evidence="10">HY-42-06</strain>
    </source>
</reference>
<evidence type="ECO:0000256" key="3">
    <source>
        <dbReference type="ARBA" id="ARBA00012438"/>
    </source>
</evidence>
<evidence type="ECO:0000313" key="10">
    <source>
        <dbReference type="EMBL" id="MCY6370602.1"/>
    </source>
</evidence>
<keyword evidence="4" id="KW-0597">Phosphoprotein</keyword>
<dbReference type="InterPro" id="IPR003661">
    <property type="entry name" value="HisK_dim/P_dom"/>
</dbReference>
<evidence type="ECO:0000256" key="7">
    <source>
        <dbReference type="ARBA" id="ARBA00023012"/>
    </source>
</evidence>